<dbReference type="HAMAP" id="MF_00127">
    <property type="entry name" value="His_tRNA_synth"/>
    <property type="match status" value="1"/>
</dbReference>
<evidence type="ECO:0000313" key="14">
    <source>
        <dbReference type="Proteomes" id="UP000500930"/>
    </source>
</evidence>
<keyword evidence="4 10" id="KW-0436">Ligase</keyword>
<name>A0A858PXD4_9RICK</name>
<keyword evidence="6 10" id="KW-0067">ATP-binding</keyword>
<dbReference type="InterPro" id="IPR006195">
    <property type="entry name" value="aa-tRNA-synth_II"/>
</dbReference>
<gene>
    <name evidence="10 13" type="primary">hisS</name>
    <name evidence="13" type="ORF">ANPL_00675</name>
</gene>
<dbReference type="Proteomes" id="UP000500930">
    <property type="component" value="Chromosome"/>
</dbReference>
<feature type="binding site" evidence="11">
    <location>
        <position position="129"/>
    </location>
    <ligand>
        <name>L-histidine</name>
        <dbReference type="ChEBI" id="CHEBI:57595"/>
    </ligand>
</feature>
<dbReference type="CDD" id="cd00773">
    <property type="entry name" value="HisRS-like_core"/>
    <property type="match status" value="1"/>
</dbReference>
<dbReference type="AlphaFoldDB" id="A0A858PXD4"/>
<comment type="similarity">
    <text evidence="1 10">Belongs to the class-II aminoacyl-tRNA synthetase family.</text>
</comment>
<feature type="binding site" evidence="11">
    <location>
        <begin position="261"/>
        <end position="262"/>
    </location>
    <ligand>
        <name>L-histidine</name>
        <dbReference type="ChEBI" id="CHEBI:57595"/>
    </ligand>
</feature>
<dbReference type="Gene3D" id="3.30.930.10">
    <property type="entry name" value="Bira Bifunctional Protein, Domain 2"/>
    <property type="match status" value="1"/>
</dbReference>
<dbReference type="InterPro" id="IPR004516">
    <property type="entry name" value="HisRS/HisZ"/>
</dbReference>
<protein>
    <recommendedName>
        <fullName evidence="10">Histidine--tRNA ligase</fullName>
        <ecNumber evidence="10">6.1.1.21</ecNumber>
    </recommendedName>
    <alternativeName>
        <fullName evidence="10">Histidyl-tRNA synthetase</fullName>
        <shortName evidence="10">HisRS</shortName>
    </alternativeName>
</protein>
<comment type="catalytic activity">
    <reaction evidence="9 10">
        <text>tRNA(His) + L-histidine + ATP = L-histidyl-tRNA(His) + AMP + diphosphate + H(+)</text>
        <dbReference type="Rhea" id="RHEA:17313"/>
        <dbReference type="Rhea" id="RHEA-COMP:9665"/>
        <dbReference type="Rhea" id="RHEA-COMP:9689"/>
        <dbReference type="ChEBI" id="CHEBI:15378"/>
        <dbReference type="ChEBI" id="CHEBI:30616"/>
        <dbReference type="ChEBI" id="CHEBI:33019"/>
        <dbReference type="ChEBI" id="CHEBI:57595"/>
        <dbReference type="ChEBI" id="CHEBI:78442"/>
        <dbReference type="ChEBI" id="CHEBI:78527"/>
        <dbReference type="ChEBI" id="CHEBI:456215"/>
        <dbReference type="EC" id="6.1.1.21"/>
    </reaction>
</comment>
<dbReference type="GO" id="GO:0004821">
    <property type="term" value="F:histidine-tRNA ligase activity"/>
    <property type="evidence" value="ECO:0007669"/>
    <property type="project" value="UniProtKB-UniRule"/>
</dbReference>
<reference evidence="13 14" key="1">
    <citation type="journal article" date="2020" name="Pathogens">
        <title>First Whole Genome Sequence of Anaplasma platys, an Obligate Intracellular Rickettsial Pathogen of Dogs.</title>
        <authorList>
            <person name="Llanes A."/>
            <person name="Rajeev S."/>
        </authorList>
    </citation>
    <scope>NUCLEOTIDE SEQUENCE [LARGE SCALE GENOMIC DNA]</scope>
    <source>
        <strain evidence="13 14">S3</strain>
    </source>
</reference>
<keyword evidence="8 10" id="KW-0030">Aminoacyl-tRNA synthetase</keyword>
<keyword evidence="7 10" id="KW-0648">Protein biosynthesis</keyword>
<feature type="binding site" evidence="11">
    <location>
        <position position="257"/>
    </location>
    <ligand>
        <name>L-histidine</name>
        <dbReference type="ChEBI" id="CHEBI:57595"/>
    </ligand>
</feature>
<accession>A0A858PXD4</accession>
<feature type="binding site" evidence="11">
    <location>
        <position position="125"/>
    </location>
    <ligand>
        <name>L-histidine</name>
        <dbReference type="ChEBI" id="CHEBI:57595"/>
    </ligand>
</feature>
<dbReference type="Pfam" id="PF13393">
    <property type="entry name" value="tRNA-synt_His"/>
    <property type="match status" value="1"/>
</dbReference>
<dbReference type="EMBL" id="CP046391">
    <property type="protein sequence ID" value="QJC27253.1"/>
    <property type="molecule type" value="Genomic_DNA"/>
</dbReference>
<dbReference type="NCBIfam" id="TIGR00442">
    <property type="entry name" value="hisS"/>
    <property type="match status" value="1"/>
</dbReference>
<dbReference type="GO" id="GO:0006427">
    <property type="term" value="P:histidyl-tRNA aminoacylation"/>
    <property type="evidence" value="ECO:0007669"/>
    <property type="project" value="UniProtKB-UniRule"/>
</dbReference>
<dbReference type="PANTHER" id="PTHR43707:SF1">
    <property type="entry name" value="HISTIDINE--TRNA LIGASE, MITOCHONDRIAL-RELATED"/>
    <property type="match status" value="1"/>
</dbReference>
<dbReference type="InterPro" id="IPR015807">
    <property type="entry name" value="His-tRNA-ligase"/>
</dbReference>
<evidence type="ECO:0000259" key="12">
    <source>
        <dbReference type="PROSITE" id="PS50862"/>
    </source>
</evidence>
<evidence type="ECO:0000256" key="2">
    <source>
        <dbReference type="ARBA" id="ARBA00011738"/>
    </source>
</evidence>
<evidence type="ECO:0000256" key="5">
    <source>
        <dbReference type="ARBA" id="ARBA00022741"/>
    </source>
</evidence>
<dbReference type="InterPro" id="IPR041715">
    <property type="entry name" value="HisRS-like_core"/>
</dbReference>
<dbReference type="KEGG" id="aplt:ANPL_00675"/>
<feature type="domain" description="Aminoacyl-transfer RNA synthetases class-II family profile" evidence="12">
    <location>
        <begin position="32"/>
        <end position="328"/>
    </location>
</feature>
<keyword evidence="14" id="KW-1185">Reference proteome</keyword>
<comment type="subcellular location">
    <subcellularLocation>
        <location evidence="10">Cytoplasm</location>
    </subcellularLocation>
</comment>
<dbReference type="InterPro" id="IPR036621">
    <property type="entry name" value="Anticodon-bd_dom_sf"/>
</dbReference>
<evidence type="ECO:0000256" key="11">
    <source>
        <dbReference type="PIRSR" id="PIRSR001549-1"/>
    </source>
</evidence>
<keyword evidence="5 10" id="KW-0547">Nucleotide-binding</keyword>
<dbReference type="InterPro" id="IPR045864">
    <property type="entry name" value="aa-tRNA-synth_II/BPL/LPL"/>
</dbReference>
<comment type="subunit">
    <text evidence="2 10">Homodimer.</text>
</comment>
<evidence type="ECO:0000256" key="9">
    <source>
        <dbReference type="ARBA" id="ARBA00047639"/>
    </source>
</evidence>
<dbReference type="PROSITE" id="PS50862">
    <property type="entry name" value="AA_TRNA_LIGASE_II"/>
    <property type="match status" value="1"/>
</dbReference>
<evidence type="ECO:0000256" key="4">
    <source>
        <dbReference type="ARBA" id="ARBA00022598"/>
    </source>
</evidence>
<sequence>MSGKLQPVRGTRDLLWGECRKYEHIRNVASEIAERYGFLPIQTPIMEHQEVFSKTLGDATDIVGKEMYLFPDRGGDNLVLRPEFTAAIARLFICENLQLPAKLFTEGPVFRYERPQKCRQRQFHQINFEQIGVAGSAADTEMILLAWSILGALDLGGKVVLEINSLGDPASMAAYKEKLQDYLKKHHQSLSEESQRRLSTNPLRILDSKNDKDIPIVSAAPVVTDFYDVNAKQAFDDVKANLDKLEVQYVVNPRLVRGLDYYGGLVFEFKTTCLGTQDAVIAGGRYDGLISMMGGPFTPAVGFAGGVERLAALFDYSKEHRFCVAILPICEEATGLVLLVAHKLRMAGIKVACDYAIVKLKSGLKNANKLAADVALIFGEEELSRAAVSCKHMATGKQEEVSMENLVRYLLSVANDLGMTVNFDVF</sequence>
<organism evidence="13 14">
    <name type="scientific">Anaplasma platys</name>
    <dbReference type="NCBI Taxonomy" id="949"/>
    <lineage>
        <taxon>Bacteria</taxon>
        <taxon>Pseudomonadati</taxon>
        <taxon>Pseudomonadota</taxon>
        <taxon>Alphaproteobacteria</taxon>
        <taxon>Rickettsiales</taxon>
        <taxon>Anaplasmataceae</taxon>
        <taxon>Anaplasma</taxon>
    </lineage>
</organism>
<dbReference type="Gene3D" id="3.40.50.800">
    <property type="entry name" value="Anticodon-binding domain"/>
    <property type="match status" value="1"/>
</dbReference>
<evidence type="ECO:0000256" key="3">
    <source>
        <dbReference type="ARBA" id="ARBA00022490"/>
    </source>
</evidence>
<dbReference type="PANTHER" id="PTHR43707">
    <property type="entry name" value="HISTIDYL-TRNA SYNTHETASE"/>
    <property type="match status" value="1"/>
</dbReference>
<dbReference type="PIRSF" id="PIRSF001549">
    <property type="entry name" value="His-tRNA_synth"/>
    <property type="match status" value="1"/>
</dbReference>
<dbReference type="EC" id="6.1.1.21" evidence="10"/>
<evidence type="ECO:0000256" key="10">
    <source>
        <dbReference type="HAMAP-Rule" id="MF_00127"/>
    </source>
</evidence>
<dbReference type="GO" id="GO:0005737">
    <property type="term" value="C:cytoplasm"/>
    <property type="evidence" value="ECO:0007669"/>
    <property type="project" value="UniProtKB-SubCell"/>
</dbReference>
<dbReference type="SUPFAM" id="SSF55681">
    <property type="entry name" value="Class II aaRS and biotin synthetases"/>
    <property type="match status" value="1"/>
</dbReference>
<dbReference type="InterPro" id="IPR004154">
    <property type="entry name" value="Anticodon-bd"/>
</dbReference>
<dbReference type="SUPFAM" id="SSF52954">
    <property type="entry name" value="Class II aaRS ABD-related"/>
    <property type="match status" value="1"/>
</dbReference>
<feature type="binding site" evidence="11">
    <location>
        <position position="111"/>
    </location>
    <ligand>
        <name>L-histidine</name>
        <dbReference type="ChEBI" id="CHEBI:57595"/>
    </ligand>
</feature>
<dbReference type="GO" id="GO:0005524">
    <property type="term" value="F:ATP binding"/>
    <property type="evidence" value="ECO:0007669"/>
    <property type="project" value="UniProtKB-UniRule"/>
</dbReference>
<evidence type="ECO:0000313" key="13">
    <source>
        <dbReference type="EMBL" id="QJC27253.1"/>
    </source>
</evidence>
<keyword evidence="3 10" id="KW-0963">Cytoplasm</keyword>
<feature type="binding site" evidence="11">
    <location>
        <begin position="83"/>
        <end position="85"/>
    </location>
    <ligand>
        <name>L-histidine</name>
        <dbReference type="ChEBI" id="CHEBI:57595"/>
    </ligand>
</feature>
<dbReference type="Pfam" id="PF03129">
    <property type="entry name" value="HGTP_anticodon"/>
    <property type="match status" value="1"/>
</dbReference>
<evidence type="ECO:0000256" key="6">
    <source>
        <dbReference type="ARBA" id="ARBA00022840"/>
    </source>
</evidence>
<evidence type="ECO:0000256" key="1">
    <source>
        <dbReference type="ARBA" id="ARBA00008226"/>
    </source>
</evidence>
<evidence type="ECO:0000256" key="7">
    <source>
        <dbReference type="ARBA" id="ARBA00022917"/>
    </source>
</evidence>
<proteinExistence type="inferred from homology"/>
<evidence type="ECO:0000256" key="8">
    <source>
        <dbReference type="ARBA" id="ARBA00023146"/>
    </source>
</evidence>